<protein>
    <submittedName>
        <fullName evidence="3">DUF1707 domain-containing protein</fullName>
    </submittedName>
</protein>
<dbReference type="RefSeq" id="WP_119930327.1">
    <property type="nucleotide sequence ID" value="NZ_QZEY01000018.1"/>
</dbReference>
<comment type="caution">
    <text evidence="3">The sequence shown here is derived from an EMBL/GenBank/DDBJ whole genome shotgun (WGS) entry which is preliminary data.</text>
</comment>
<gene>
    <name evidence="3" type="ORF">D5H75_32040</name>
</gene>
<organism evidence="3 4">
    <name type="scientific">Bailinhaonella thermotolerans</name>
    <dbReference type="NCBI Taxonomy" id="1070861"/>
    <lineage>
        <taxon>Bacteria</taxon>
        <taxon>Bacillati</taxon>
        <taxon>Actinomycetota</taxon>
        <taxon>Actinomycetes</taxon>
        <taxon>Streptosporangiales</taxon>
        <taxon>Streptosporangiaceae</taxon>
        <taxon>Bailinhaonella</taxon>
    </lineage>
</organism>
<keyword evidence="1" id="KW-0812">Transmembrane</keyword>
<evidence type="ECO:0000259" key="2">
    <source>
        <dbReference type="Pfam" id="PF08044"/>
    </source>
</evidence>
<accession>A0A3A4A6P6</accession>
<feature type="domain" description="DUF1707" evidence="2">
    <location>
        <begin position="7"/>
        <end position="59"/>
    </location>
</feature>
<evidence type="ECO:0000256" key="1">
    <source>
        <dbReference type="SAM" id="Phobius"/>
    </source>
</evidence>
<keyword evidence="4" id="KW-1185">Reference proteome</keyword>
<dbReference type="OrthoDB" id="3748531at2"/>
<sequence>MANAPEMRASDRDRDRVAEALREHCAQGRLTVDEFHERLEHLYQAKTLGQLAEITSDLPDIDLHQMRAPEPQAAKPPAEKDSGMRAAWASWASVTAITTAIWAIICVTAGELIYFWPIWVAGPWGAVLLVASIFGEGRKKT</sequence>
<evidence type="ECO:0000313" key="4">
    <source>
        <dbReference type="Proteomes" id="UP000265768"/>
    </source>
</evidence>
<dbReference type="InterPro" id="IPR012551">
    <property type="entry name" value="DUF1707_SHOCT-like"/>
</dbReference>
<keyword evidence="1" id="KW-0472">Membrane</keyword>
<keyword evidence="1" id="KW-1133">Transmembrane helix</keyword>
<evidence type="ECO:0000313" key="3">
    <source>
        <dbReference type="EMBL" id="RJL23539.1"/>
    </source>
</evidence>
<feature type="transmembrane region" description="Helical" evidence="1">
    <location>
        <begin position="88"/>
        <end position="110"/>
    </location>
</feature>
<feature type="transmembrane region" description="Helical" evidence="1">
    <location>
        <begin position="116"/>
        <end position="135"/>
    </location>
</feature>
<dbReference type="PANTHER" id="PTHR40763">
    <property type="entry name" value="MEMBRANE PROTEIN-RELATED"/>
    <property type="match status" value="1"/>
</dbReference>
<dbReference type="Pfam" id="PF08044">
    <property type="entry name" value="DUF1707"/>
    <property type="match status" value="1"/>
</dbReference>
<dbReference type="PANTHER" id="PTHR40763:SF4">
    <property type="entry name" value="DUF1707 DOMAIN-CONTAINING PROTEIN"/>
    <property type="match status" value="1"/>
</dbReference>
<reference evidence="3 4" key="1">
    <citation type="submission" date="2018-09" db="EMBL/GenBank/DDBJ databases">
        <title>YIM 75507 draft genome.</title>
        <authorList>
            <person name="Tang S."/>
            <person name="Feng Y."/>
        </authorList>
    </citation>
    <scope>NUCLEOTIDE SEQUENCE [LARGE SCALE GENOMIC DNA]</scope>
    <source>
        <strain evidence="3 4">YIM 75507</strain>
    </source>
</reference>
<dbReference type="Proteomes" id="UP000265768">
    <property type="component" value="Unassembled WGS sequence"/>
</dbReference>
<dbReference type="AlphaFoldDB" id="A0A3A4A6P6"/>
<dbReference type="EMBL" id="QZEY01000018">
    <property type="protein sequence ID" value="RJL23539.1"/>
    <property type="molecule type" value="Genomic_DNA"/>
</dbReference>
<name>A0A3A4A6P6_9ACTN</name>
<proteinExistence type="predicted"/>